<dbReference type="Proteomes" id="UP000638462">
    <property type="component" value="Unassembled WGS sequence"/>
</dbReference>
<dbReference type="EMBL" id="BMIT01000019">
    <property type="protein sequence ID" value="GGF08517.1"/>
    <property type="molecule type" value="Genomic_DNA"/>
</dbReference>
<evidence type="ECO:0000313" key="2">
    <source>
        <dbReference type="Proteomes" id="UP000638462"/>
    </source>
</evidence>
<keyword evidence="2" id="KW-1185">Reference proteome</keyword>
<accession>A0ABQ1U243</accession>
<evidence type="ECO:0000313" key="1">
    <source>
        <dbReference type="EMBL" id="GGF08517.1"/>
    </source>
</evidence>
<name>A0ABQ1U243_9GAMM</name>
<organism evidence="1 2">
    <name type="scientific">Pseudoalteromonas gelatinilytica</name>
    <dbReference type="NCBI Taxonomy" id="1703256"/>
    <lineage>
        <taxon>Bacteria</taxon>
        <taxon>Pseudomonadati</taxon>
        <taxon>Pseudomonadota</taxon>
        <taxon>Gammaproteobacteria</taxon>
        <taxon>Alteromonadales</taxon>
        <taxon>Pseudoalteromonadaceae</taxon>
        <taxon>Pseudoalteromonas</taxon>
    </lineage>
</organism>
<proteinExistence type="predicted"/>
<sequence length="52" mass="5802">MYVSRALSKPQVMAMSSVISLNINAHFNTLGLTTLTKIALYAKVIKNIRYTD</sequence>
<gene>
    <name evidence="1" type="ORF">GCM10008027_36850</name>
</gene>
<reference evidence="2" key="1">
    <citation type="journal article" date="2019" name="Int. J. Syst. Evol. Microbiol.">
        <title>The Global Catalogue of Microorganisms (GCM) 10K type strain sequencing project: providing services to taxonomists for standard genome sequencing and annotation.</title>
        <authorList>
            <consortium name="The Broad Institute Genomics Platform"/>
            <consortium name="The Broad Institute Genome Sequencing Center for Infectious Disease"/>
            <person name="Wu L."/>
            <person name="Ma J."/>
        </authorList>
    </citation>
    <scope>NUCLEOTIDE SEQUENCE [LARGE SCALE GENOMIC DNA]</scope>
    <source>
        <strain evidence="2">CGMCC 1.15394</strain>
    </source>
</reference>
<protein>
    <submittedName>
        <fullName evidence="1">Uncharacterized protein</fullName>
    </submittedName>
</protein>
<comment type="caution">
    <text evidence="1">The sequence shown here is derived from an EMBL/GenBank/DDBJ whole genome shotgun (WGS) entry which is preliminary data.</text>
</comment>